<evidence type="ECO:0000313" key="1">
    <source>
        <dbReference type="EMBL" id="KAA8486835.1"/>
    </source>
</evidence>
<dbReference type="EMBL" id="VWNE01000001">
    <property type="protein sequence ID" value="KAA8486835.1"/>
    <property type="molecule type" value="Genomic_DNA"/>
</dbReference>
<sequence length="186" mass="21371">MSMYICIWRHQWSPLRVFAVFPYSELITKDVNFTVHFDFIAQESGQYYSGNIKSVNEIDLIGILSQNGVDTAKLAFIKPWSGKLLDNSPYANHLDRFVFGFPGTEKGAFPFIVLGDAYGISTKPGVTLYPYGGRYRNMYKELGNSPTEMEGAYFLSKYQDTQGKRHLVDINLVFRCFEKRVKQLDF</sequence>
<evidence type="ECO:0000313" key="2">
    <source>
        <dbReference type="Proteomes" id="UP000322918"/>
    </source>
</evidence>
<dbReference type="Proteomes" id="UP000322918">
    <property type="component" value="Unassembled WGS sequence"/>
</dbReference>
<name>A0A5M9HJZ1_9SPHI</name>
<dbReference type="AlphaFoldDB" id="A0A5M9HJZ1"/>
<proteinExistence type="predicted"/>
<accession>A0A5M9HJZ1</accession>
<comment type="caution">
    <text evidence="1">The sequence shown here is derived from an EMBL/GenBank/DDBJ whole genome shotgun (WGS) entry which is preliminary data.</text>
</comment>
<keyword evidence="2" id="KW-1185">Reference proteome</keyword>
<organism evidence="1 2">
    <name type="scientific">Arcticibacter tournemirensis</name>
    <dbReference type="NCBI Taxonomy" id="699437"/>
    <lineage>
        <taxon>Bacteria</taxon>
        <taxon>Pseudomonadati</taxon>
        <taxon>Bacteroidota</taxon>
        <taxon>Sphingobacteriia</taxon>
        <taxon>Sphingobacteriales</taxon>
        <taxon>Sphingobacteriaceae</taxon>
        <taxon>Arcticibacter</taxon>
    </lineage>
</organism>
<gene>
    <name evidence="1" type="ORF">F1649_01075</name>
</gene>
<dbReference type="RefSeq" id="WP_141814008.1">
    <property type="nucleotide sequence ID" value="NZ_VFPL01000001.1"/>
</dbReference>
<reference evidence="1 2" key="1">
    <citation type="submission" date="2019-09" db="EMBL/GenBank/DDBJ databases">
        <title>Pararcticibacter amylolyticus gen. nov., sp. nov., isolated from a rottenly hemp rope, and reclassification of Pedobacter tournemirensis as Pararcticibacter tournemirensis comb. nov.</title>
        <authorList>
            <person name="Cai Y."/>
        </authorList>
    </citation>
    <scope>NUCLEOTIDE SEQUENCE [LARGE SCALE GENOMIC DNA]</scope>
    <source>
        <strain evidence="1 2">TF5-37.2-LB10</strain>
    </source>
</reference>
<protein>
    <submittedName>
        <fullName evidence="1">Uncharacterized protein</fullName>
    </submittedName>
</protein>